<keyword evidence="5" id="KW-1185">Reference proteome</keyword>
<dbReference type="AlphaFoldDB" id="A0A1H7U6N3"/>
<dbReference type="EMBL" id="BJUX01000019">
    <property type="protein sequence ID" value="GEK89631.1"/>
    <property type="molecule type" value="Genomic_DNA"/>
</dbReference>
<keyword evidence="1" id="KW-0812">Transmembrane</keyword>
<keyword evidence="1" id="KW-0472">Membrane</keyword>
<proteinExistence type="predicted"/>
<organism evidence="3 4">
    <name type="scientific">Alkalibacterium putridalgicola</name>
    <dbReference type="NCBI Taxonomy" id="426703"/>
    <lineage>
        <taxon>Bacteria</taxon>
        <taxon>Bacillati</taxon>
        <taxon>Bacillota</taxon>
        <taxon>Bacilli</taxon>
        <taxon>Lactobacillales</taxon>
        <taxon>Carnobacteriaceae</taxon>
        <taxon>Alkalibacterium</taxon>
    </lineage>
</organism>
<protein>
    <submittedName>
        <fullName evidence="3">Uncharacterized protein</fullName>
    </submittedName>
</protein>
<evidence type="ECO:0000256" key="1">
    <source>
        <dbReference type="SAM" id="Phobius"/>
    </source>
</evidence>
<feature type="transmembrane region" description="Helical" evidence="1">
    <location>
        <begin position="12"/>
        <end position="41"/>
    </location>
</feature>
<dbReference type="EMBL" id="FOBL01000016">
    <property type="protein sequence ID" value="SEL92449.1"/>
    <property type="molecule type" value="Genomic_DNA"/>
</dbReference>
<gene>
    <name evidence="2" type="ORF">APU01nite_16700</name>
    <name evidence="3" type="ORF">SAMN04488100_1163</name>
</gene>
<dbReference type="RefSeq" id="WP_091488260.1">
    <property type="nucleotide sequence ID" value="NZ_BJUX01000019.1"/>
</dbReference>
<reference evidence="2 5" key="2">
    <citation type="submission" date="2019-07" db="EMBL/GenBank/DDBJ databases">
        <title>Whole genome shotgun sequence of Alkalibacterium putridalgicola NBRC 103243.</title>
        <authorList>
            <person name="Hosoyama A."/>
            <person name="Uohara A."/>
            <person name="Ohji S."/>
            <person name="Ichikawa N."/>
        </authorList>
    </citation>
    <scope>NUCLEOTIDE SEQUENCE [LARGE SCALE GENOMIC DNA]</scope>
    <source>
        <strain evidence="2 5">NBRC 103243</strain>
    </source>
</reference>
<dbReference type="Proteomes" id="UP000321425">
    <property type="component" value="Unassembled WGS sequence"/>
</dbReference>
<name>A0A1H7U6N3_9LACT</name>
<feature type="transmembrane region" description="Helical" evidence="1">
    <location>
        <begin position="109"/>
        <end position="127"/>
    </location>
</feature>
<evidence type="ECO:0000313" key="2">
    <source>
        <dbReference type="EMBL" id="GEK89631.1"/>
    </source>
</evidence>
<dbReference type="STRING" id="426703.SAMN04488100_1163"/>
<accession>A0A1H7U6N3</accession>
<evidence type="ECO:0000313" key="4">
    <source>
        <dbReference type="Proteomes" id="UP000198548"/>
    </source>
</evidence>
<dbReference type="Proteomes" id="UP000198548">
    <property type="component" value="Unassembled WGS sequence"/>
</dbReference>
<evidence type="ECO:0000313" key="5">
    <source>
        <dbReference type="Proteomes" id="UP000321425"/>
    </source>
</evidence>
<dbReference type="OrthoDB" id="2039101at2"/>
<sequence>MNNPKNTTHLFTYIWLPLYVILQLTWGGIQSLAGLVLFLYYFHSPHDFFHGCIRTKWSSFNGISLGLFIFTPNEEDPDLLKRRKYSRQLLKEQCDRISVHEYGHTYQSLMLGPFYLLIIGTVSWSWARTKRYRDLRKRYGVPYSFCWTEAWANTLGEWILKEPSITH</sequence>
<evidence type="ECO:0000313" key="3">
    <source>
        <dbReference type="EMBL" id="SEL92449.1"/>
    </source>
</evidence>
<reference evidence="3 4" key="1">
    <citation type="submission" date="2016-10" db="EMBL/GenBank/DDBJ databases">
        <authorList>
            <person name="de Groot N.N."/>
        </authorList>
    </citation>
    <scope>NUCLEOTIDE SEQUENCE [LARGE SCALE GENOMIC DNA]</scope>
    <source>
        <strain evidence="3 4">DSM 19182</strain>
    </source>
</reference>
<keyword evidence="1" id="KW-1133">Transmembrane helix</keyword>